<dbReference type="Proteomes" id="UP000186277">
    <property type="component" value="Unassembled WGS sequence"/>
</dbReference>
<name>A0A1Q5TWD9_9GAMM</name>
<dbReference type="InterPro" id="IPR052924">
    <property type="entry name" value="OsmC/Ohr_hydroprdx_reductase"/>
</dbReference>
<dbReference type="InterPro" id="IPR003718">
    <property type="entry name" value="OsmC/Ohr_fam"/>
</dbReference>
<dbReference type="PANTHER" id="PTHR35368:SF1">
    <property type="entry name" value="HYDROPEROXIDE REDUCTASE"/>
    <property type="match status" value="1"/>
</dbReference>
<dbReference type="AlphaFoldDB" id="A0A1Q5TWD9"/>
<dbReference type="OrthoDB" id="9781312at2"/>
<sequence>MPKELFTATVESVGKLKMKCSSRDFTFHVDEPKSLGGTDEAMNPVEALLSAFGACQCIVAKSFARKHKINLIDIQVKMEGELDTDGFTGKNKNAKMGFSKITSKFYIKADNTEQEIRDFITFVESNCPVLDTIVNAPEIVTEVYPNNKG</sequence>
<dbReference type="InterPro" id="IPR015946">
    <property type="entry name" value="KH_dom-like_a/b"/>
</dbReference>
<organism evidence="1 2">
    <name type="scientific">Xenorhabdus thuongxuanensis</name>
    <dbReference type="NCBI Taxonomy" id="1873484"/>
    <lineage>
        <taxon>Bacteria</taxon>
        <taxon>Pseudomonadati</taxon>
        <taxon>Pseudomonadota</taxon>
        <taxon>Gammaproteobacteria</taxon>
        <taxon>Enterobacterales</taxon>
        <taxon>Morganellaceae</taxon>
        <taxon>Xenorhabdus</taxon>
    </lineage>
</organism>
<proteinExistence type="predicted"/>
<dbReference type="Pfam" id="PF02566">
    <property type="entry name" value="OsmC"/>
    <property type="match status" value="1"/>
</dbReference>
<dbReference type="SUPFAM" id="SSF82784">
    <property type="entry name" value="OsmC-like"/>
    <property type="match status" value="1"/>
</dbReference>
<evidence type="ECO:0000313" key="1">
    <source>
        <dbReference type="EMBL" id="OKP04503.1"/>
    </source>
</evidence>
<dbReference type="EMBL" id="MKGR01000021">
    <property type="protein sequence ID" value="OKP04503.1"/>
    <property type="molecule type" value="Genomic_DNA"/>
</dbReference>
<comment type="caution">
    <text evidence="1">The sequence shown here is derived from an EMBL/GenBank/DDBJ whole genome shotgun (WGS) entry which is preliminary data.</text>
</comment>
<evidence type="ECO:0000313" key="2">
    <source>
        <dbReference type="Proteomes" id="UP000186277"/>
    </source>
</evidence>
<dbReference type="InterPro" id="IPR036102">
    <property type="entry name" value="OsmC/Ohrsf"/>
</dbReference>
<accession>A0A1Q5TWD9</accession>
<protein>
    <submittedName>
        <fullName evidence="1">Peroxiredoxin</fullName>
    </submittedName>
</protein>
<gene>
    <name evidence="1" type="ORF">Xentx_02736</name>
</gene>
<reference evidence="1 2" key="1">
    <citation type="submission" date="2016-09" db="EMBL/GenBank/DDBJ databases">
        <title>Xenorhabdus thuongxuanensis sp. nov. and Xenorhabdus eapokensis sp. nov., isolated from Steinernema species.</title>
        <authorList>
            <person name="Kaempfer P."/>
            <person name="Tobias N.J."/>
            <person name="Phan Ke L."/>
            <person name="Bode H.B."/>
            <person name="Glaeser S.P."/>
        </authorList>
    </citation>
    <scope>NUCLEOTIDE SEQUENCE [LARGE SCALE GENOMIC DNA]</scope>
    <source>
        <strain evidence="1 2">30TX1</strain>
    </source>
</reference>
<keyword evidence="2" id="KW-1185">Reference proteome</keyword>
<dbReference type="RefSeq" id="WP_074020762.1">
    <property type="nucleotide sequence ID" value="NZ_CAWMWP010000045.1"/>
</dbReference>
<dbReference type="Gene3D" id="3.30.300.20">
    <property type="match status" value="1"/>
</dbReference>
<dbReference type="PANTHER" id="PTHR35368">
    <property type="entry name" value="HYDROPEROXIDE REDUCTASE"/>
    <property type="match status" value="1"/>
</dbReference>